<feature type="compositionally biased region" description="Basic and acidic residues" evidence="2">
    <location>
        <begin position="1009"/>
        <end position="1020"/>
    </location>
</feature>
<reference evidence="3 4" key="1">
    <citation type="submission" date="2020-02" db="EMBL/GenBank/DDBJ databases">
        <authorList>
            <person name="Ma Q."/>
            <person name="Huang Y."/>
            <person name="Song X."/>
            <person name="Pei D."/>
        </authorList>
    </citation>
    <scope>NUCLEOTIDE SEQUENCE [LARGE SCALE GENOMIC DNA]</scope>
    <source>
        <strain evidence="3">Sxm20200214</strain>
        <tissue evidence="3">Leaf</tissue>
    </source>
</reference>
<feature type="compositionally biased region" description="Basic and acidic residues" evidence="2">
    <location>
        <begin position="576"/>
        <end position="586"/>
    </location>
</feature>
<dbReference type="AlphaFoldDB" id="A0A8X7R6R0"/>
<gene>
    <name evidence="3" type="ORF">Bca52824_053812</name>
</gene>
<feature type="compositionally biased region" description="Low complexity" evidence="2">
    <location>
        <begin position="564"/>
        <end position="575"/>
    </location>
</feature>
<dbReference type="OrthoDB" id="1113395at2759"/>
<feature type="compositionally biased region" description="Basic and acidic residues" evidence="2">
    <location>
        <begin position="942"/>
        <end position="967"/>
    </location>
</feature>
<feature type="region of interest" description="Disordered" evidence="2">
    <location>
        <begin position="411"/>
        <end position="597"/>
    </location>
</feature>
<feature type="compositionally biased region" description="Polar residues" evidence="2">
    <location>
        <begin position="1082"/>
        <end position="1091"/>
    </location>
</feature>
<feature type="region of interest" description="Disordered" evidence="2">
    <location>
        <begin position="933"/>
        <end position="1039"/>
    </location>
</feature>
<protein>
    <submittedName>
        <fullName evidence="3">Uncharacterized protein</fullName>
    </submittedName>
</protein>
<feature type="coiled-coil region" evidence="1">
    <location>
        <begin position="694"/>
        <end position="766"/>
    </location>
</feature>
<accession>A0A8X7R6R0</accession>
<proteinExistence type="predicted"/>
<evidence type="ECO:0000256" key="2">
    <source>
        <dbReference type="SAM" id="MobiDB-lite"/>
    </source>
</evidence>
<keyword evidence="1" id="KW-0175">Coiled coil</keyword>
<keyword evidence="4" id="KW-1185">Reference proteome</keyword>
<sequence length="1091" mass="121057">MTTSSSAGVHCLLSLEGKDIATSPSPARDVTASGSPLDEFNLIHRDALRDTENMSLSQRLLEAAGRIEVSGGSGTSGSRNSGEDRSDASIGSERSGSEASSRALRPSRRVRRRVRFDQIDCRPTIYHPGRIFDELYQLPPELLRDPRAQSWGNVFGSCSSHKTVKDLLRENGGAGVTYIIPSTEQRPWSPPVGYQCVYESYFGDHTKLWFPIPRLVTSYAFCRDIAISQMLNGSLRIAVMLMVMAAEIDISMSVEVFEELTFTKAEPNGIFSVKMRANYNVLIDHPNKMQDWQRLYFYIKSDEHAFEEPPGDDYRVLWNKELVHHPNTIAYPEKFFESAQAIATHSHLLDWESRLPCVLGPRKSRMSFFTRKQQKLLDKAREMDGVSDLSALLKGKLQLLSKKRLMLTCQNRPAPKAERASSLVDEGVGAEHSASSPKKKKKSKKAKRKATDEAPLEETASLDETSEGSEARKKKVGKKRPREGATSSVDQDEAPAGGREGAAEDLVETDPVEAMPEDHPKMKTKKKSVEAEPRPSAVETTLVDVARRGSVTPETPSEKKRNVSARGSGSGSESAASERSDPDSSARKGSRSEGSLAKRGRIEFPGCVNFSYDEKTSLIFNPLQCAELTHQIRGGTKELPQIEDLYFKDEYIDAAFVRKRIDGSMKFLVEKYDNTLKQTMVQLGASQKLAQARLKVIERVRAEHEKANDKAAKEKEVLRVKFEELEGKLKSDRASKKELAREKTRLEQATAALAKEKAELLAKRDAAVEKLIKERQRLKDSRSLEVTRERERVHAAMTDKANRCFGRVRDYLTRLDAFGKAKNLYGQASGTRKCLEMIKGSGTEIPQEMIDVFVEQEKLHEAEATNLRVNPLSDSDLTLSPLLLPSRFVEERFWASFDPYGSNVDLIRSETASQLITSREIVEESFEEPMVDITSAPIEHAAVPEKDTLEESSEKDNLKESPEKDNPETDGVGIEDPVLVSEIVGIEDPVLVSDTSSKGREDEEDEGDRAEKTPSPKPNEEETTSEIEKGSASSIPSSNADLLVPVPAQVEGPILVPVPARVEGWIVSVAEDPEDPPALSVLNGNKQDSAA</sequence>
<evidence type="ECO:0000256" key="1">
    <source>
        <dbReference type="SAM" id="Coils"/>
    </source>
</evidence>
<feature type="compositionally biased region" description="Basic residues" evidence="2">
    <location>
        <begin position="472"/>
        <end position="481"/>
    </location>
</feature>
<feature type="compositionally biased region" description="Basic residues" evidence="2">
    <location>
        <begin position="437"/>
        <end position="448"/>
    </location>
</feature>
<feature type="region of interest" description="Disordered" evidence="2">
    <location>
        <begin position="1072"/>
        <end position="1091"/>
    </location>
</feature>
<dbReference type="EMBL" id="JAAMPC010000011">
    <property type="protein sequence ID" value="KAG2282592.1"/>
    <property type="molecule type" value="Genomic_DNA"/>
</dbReference>
<evidence type="ECO:0000313" key="4">
    <source>
        <dbReference type="Proteomes" id="UP000886595"/>
    </source>
</evidence>
<feature type="compositionally biased region" description="Basic and acidic residues" evidence="2">
    <location>
        <begin position="516"/>
        <end position="533"/>
    </location>
</feature>
<organism evidence="3 4">
    <name type="scientific">Brassica carinata</name>
    <name type="common">Ethiopian mustard</name>
    <name type="synonym">Abyssinian cabbage</name>
    <dbReference type="NCBI Taxonomy" id="52824"/>
    <lineage>
        <taxon>Eukaryota</taxon>
        <taxon>Viridiplantae</taxon>
        <taxon>Streptophyta</taxon>
        <taxon>Embryophyta</taxon>
        <taxon>Tracheophyta</taxon>
        <taxon>Spermatophyta</taxon>
        <taxon>Magnoliopsida</taxon>
        <taxon>eudicotyledons</taxon>
        <taxon>Gunneridae</taxon>
        <taxon>Pentapetalae</taxon>
        <taxon>rosids</taxon>
        <taxon>malvids</taxon>
        <taxon>Brassicales</taxon>
        <taxon>Brassicaceae</taxon>
        <taxon>Brassiceae</taxon>
        <taxon>Brassica</taxon>
    </lineage>
</organism>
<feature type="compositionally biased region" description="Low complexity" evidence="2">
    <location>
        <begin position="91"/>
        <end position="104"/>
    </location>
</feature>
<feature type="region of interest" description="Disordered" evidence="2">
    <location>
        <begin position="67"/>
        <end position="107"/>
    </location>
</feature>
<comment type="caution">
    <text evidence="3">The sequence shown here is derived from an EMBL/GenBank/DDBJ whole genome shotgun (WGS) entry which is preliminary data.</text>
</comment>
<feature type="compositionally biased region" description="Acidic residues" evidence="2">
    <location>
        <begin position="454"/>
        <end position="467"/>
    </location>
</feature>
<name>A0A8X7R6R0_BRACI</name>
<evidence type="ECO:0000313" key="3">
    <source>
        <dbReference type="EMBL" id="KAG2282592.1"/>
    </source>
</evidence>
<dbReference type="Proteomes" id="UP000886595">
    <property type="component" value="Unassembled WGS sequence"/>
</dbReference>